<dbReference type="Proteomes" id="UP001634007">
    <property type="component" value="Unassembled WGS sequence"/>
</dbReference>
<gene>
    <name evidence="2" type="ORF">ACJRO7_033525</name>
</gene>
<protein>
    <submittedName>
        <fullName evidence="2">Uncharacterized protein</fullName>
    </submittedName>
</protein>
<accession>A0ABD3JU45</accession>
<sequence>MSSRGFAPLDFALFPKPSSLSRGASSARLSFSASCLRRSNRVGGAAAASRPILFSGRRGGFGRGIRSASNAGSGPESVATSAGSVEENPFGSCCLSGFFG</sequence>
<dbReference type="AlphaFoldDB" id="A0ABD3JU45"/>
<keyword evidence="3" id="KW-1185">Reference proteome</keyword>
<comment type="caution">
    <text evidence="2">The sequence shown here is derived from an EMBL/GenBank/DDBJ whole genome shotgun (WGS) entry which is preliminary data.</text>
</comment>
<evidence type="ECO:0000313" key="3">
    <source>
        <dbReference type="Proteomes" id="UP001634007"/>
    </source>
</evidence>
<evidence type="ECO:0000256" key="1">
    <source>
        <dbReference type="SAM" id="MobiDB-lite"/>
    </source>
</evidence>
<reference evidence="2 3" key="1">
    <citation type="submission" date="2024-11" db="EMBL/GenBank/DDBJ databases">
        <title>Chromosome-level genome assembly of Eucalyptus globulus Labill. provides insights into its genome evolution.</title>
        <authorList>
            <person name="Li X."/>
        </authorList>
    </citation>
    <scope>NUCLEOTIDE SEQUENCE [LARGE SCALE GENOMIC DNA]</scope>
    <source>
        <strain evidence="2">CL2024</strain>
        <tissue evidence="2">Fresh tender leaves</tissue>
    </source>
</reference>
<evidence type="ECO:0000313" key="2">
    <source>
        <dbReference type="EMBL" id="KAL3728947.1"/>
    </source>
</evidence>
<name>A0ABD3JU45_EUCGL</name>
<proteinExistence type="predicted"/>
<feature type="region of interest" description="Disordered" evidence="1">
    <location>
        <begin position="65"/>
        <end position="87"/>
    </location>
</feature>
<feature type="compositionally biased region" description="Polar residues" evidence="1">
    <location>
        <begin position="67"/>
        <end position="83"/>
    </location>
</feature>
<dbReference type="EMBL" id="JBJKBG010000008">
    <property type="protein sequence ID" value="KAL3728947.1"/>
    <property type="molecule type" value="Genomic_DNA"/>
</dbReference>
<organism evidence="2 3">
    <name type="scientific">Eucalyptus globulus</name>
    <name type="common">Tasmanian blue gum</name>
    <dbReference type="NCBI Taxonomy" id="34317"/>
    <lineage>
        <taxon>Eukaryota</taxon>
        <taxon>Viridiplantae</taxon>
        <taxon>Streptophyta</taxon>
        <taxon>Embryophyta</taxon>
        <taxon>Tracheophyta</taxon>
        <taxon>Spermatophyta</taxon>
        <taxon>Magnoliopsida</taxon>
        <taxon>eudicotyledons</taxon>
        <taxon>Gunneridae</taxon>
        <taxon>Pentapetalae</taxon>
        <taxon>rosids</taxon>
        <taxon>malvids</taxon>
        <taxon>Myrtales</taxon>
        <taxon>Myrtaceae</taxon>
        <taxon>Myrtoideae</taxon>
        <taxon>Eucalypteae</taxon>
        <taxon>Eucalyptus</taxon>
    </lineage>
</organism>